<dbReference type="EMBL" id="JARKNE010000004">
    <property type="protein sequence ID" value="KAK5836026.1"/>
    <property type="molecule type" value="Genomic_DNA"/>
</dbReference>
<keyword evidence="2" id="KW-1185">Reference proteome</keyword>
<organism evidence="1 2">
    <name type="scientific">Gossypium arboreum</name>
    <name type="common">Tree cotton</name>
    <name type="synonym">Gossypium nanking</name>
    <dbReference type="NCBI Taxonomy" id="29729"/>
    <lineage>
        <taxon>Eukaryota</taxon>
        <taxon>Viridiplantae</taxon>
        <taxon>Streptophyta</taxon>
        <taxon>Embryophyta</taxon>
        <taxon>Tracheophyta</taxon>
        <taxon>Spermatophyta</taxon>
        <taxon>Magnoliopsida</taxon>
        <taxon>eudicotyledons</taxon>
        <taxon>Gunneridae</taxon>
        <taxon>Pentapetalae</taxon>
        <taxon>rosids</taxon>
        <taxon>malvids</taxon>
        <taxon>Malvales</taxon>
        <taxon>Malvaceae</taxon>
        <taxon>Malvoideae</taxon>
        <taxon>Gossypium</taxon>
    </lineage>
</organism>
<comment type="caution">
    <text evidence="1">The sequence shown here is derived from an EMBL/GenBank/DDBJ whole genome shotgun (WGS) entry which is preliminary data.</text>
</comment>
<proteinExistence type="predicted"/>
<reference evidence="1 2" key="1">
    <citation type="submission" date="2023-03" db="EMBL/GenBank/DDBJ databases">
        <title>WGS of Gossypium arboreum.</title>
        <authorList>
            <person name="Yu D."/>
        </authorList>
    </citation>
    <scope>NUCLEOTIDE SEQUENCE [LARGE SCALE GENOMIC DNA]</scope>
    <source>
        <tissue evidence="1">Leaf</tissue>
    </source>
</reference>
<gene>
    <name evidence="1" type="ORF">PVK06_011765</name>
</gene>
<name>A0ABR0QA02_GOSAR</name>
<accession>A0ABR0QA02</accession>
<evidence type="ECO:0000313" key="1">
    <source>
        <dbReference type="EMBL" id="KAK5836026.1"/>
    </source>
</evidence>
<sequence length="125" mass="14568">MFEAHNSDHEKIGIIDDHDEIHGKIQPELVTEDHKDELNIVETSRYTVKVEVRDELNINMELKPIVNKNVKEPIHFLAKEEEIPIREAEEFDSCSFDNGNKDQATETSHNRVKRKLEVIIPQKTI</sequence>
<dbReference type="Proteomes" id="UP001358586">
    <property type="component" value="Chromosome 4"/>
</dbReference>
<evidence type="ECO:0000313" key="2">
    <source>
        <dbReference type="Proteomes" id="UP001358586"/>
    </source>
</evidence>
<protein>
    <submittedName>
        <fullName evidence="1">Uncharacterized protein</fullName>
    </submittedName>
</protein>